<reference evidence="2 3" key="1">
    <citation type="submission" date="2019-11" db="EMBL/GenBank/DDBJ databases">
        <title>Whole genome shotgun sequencing (WGS) data from Adlercreutzia equolifaciens ResAG-91, Eggerthella lenta MRI-F36, MRI-F37, MRI-F40, ResAG-49, ResAG-88, ResAG-121, ResAG-145, and Gordonibacter sp. ResAG-5, ResAG-26, ResAG-43, ResAG-50, ResAG-59.</title>
        <authorList>
            <person name="Stoll D.A."/>
            <person name="Danylec N."/>
            <person name="Franz C.M.A.P."/>
            <person name="Huch M."/>
        </authorList>
    </citation>
    <scope>NUCLEOTIDE SEQUENCE [LARGE SCALE GENOMIC DNA]</scope>
    <source>
        <strain evidence="2 3">ResAG-88</strain>
    </source>
</reference>
<evidence type="ECO:0000256" key="1">
    <source>
        <dbReference type="SAM" id="SignalP"/>
    </source>
</evidence>
<evidence type="ECO:0000313" key="3">
    <source>
        <dbReference type="Proteomes" id="UP000436429"/>
    </source>
</evidence>
<feature type="signal peptide" evidence="1">
    <location>
        <begin position="1"/>
        <end position="24"/>
    </location>
</feature>
<organism evidence="2 3">
    <name type="scientific">Eggerthella lenta</name>
    <name type="common">Eubacterium lentum</name>
    <dbReference type="NCBI Taxonomy" id="84112"/>
    <lineage>
        <taxon>Bacteria</taxon>
        <taxon>Bacillati</taxon>
        <taxon>Actinomycetota</taxon>
        <taxon>Coriobacteriia</taxon>
        <taxon>Eggerthellales</taxon>
        <taxon>Eggerthellaceae</taxon>
        <taxon>Eggerthella</taxon>
    </lineage>
</organism>
<evidence type="ECO:0000313" key="2">
    <source>
        <dbReference type="EMBL" id="MVN34179.1"/>
    </source>
</evidence>
<dbReference type="AlphaFoldDB" id="A0A844RNP2"/>
<dbReference type="EMBL" id="WPOM01000041">
    <property type="protein sequence ID" value="MVN34179.1"/>
    <property type="molecule type" value="Genomic_DNA"/>
</dbReference>
<dbReference type="RefSeq" id="WP_156996642.1">
    <property type="nucleotide sequence ID" value="NZ_CP089337.1"/>
</dbReference>
<gene>
    <name evidence="2" type="ORF">GO726_13540</name>
</gene>
<comment type="caution">
    <text evidence="2">The sequence shown here is derived from an EMBL/GenBank/DDBJ whole genome shotgun (WGS) entry which is preliminary data.</text>
</comment>
<proteinExistence type="predicted"/>
<sequence>MRKKTFAALALSATLAMGAVPAFAEELAEVGTVTDQSVSNGGTTSTTVKVKTEVGNIVVALPLNMTIVANTEGGQAKCPSQDAYLIQNKSVFPIKITAAKAEAQGTPGDWVLKTGTLDGQGTPTGNVGDLALKLTTNETAPKSWDVASTYAADAFKVAGAASSATSSELKFKVEASSTKLKKTFEAATDAVKLTYTVAPDSAAN</sequence>
<evidence type="ECO:0008006" key="4">
    <source>
        <dbReference type="Google" id="ProtNLM"/>
    </source>
</evidence>
<dbReference type="Proteomes" id="UP000436429">
    <property type="component" value="Unassembled WGS sequence"/>
</dbReference>
<keyword evidence="1" id="KW-0732">Signal</keyword>
<name>A0A844RNP2_EGGLN</name>
<protein>
    <recommendedName>
        <fullName evidence="4">WxL domain-containing protein</fullName>
    </recommendedName>
</protein>
<feature type="chain" id="PRO_5032365943" description="WxL domain-containing protein" evidence="1">
    <location>
        <begin position="25"/>
        <end position="204"/>
    </location>
</feature>
<accession>A0A844RNP2</accession>